<dbReference type="KEGG" id="rlc:K227x_27770"/>
<evidence type="ECO:0000313" key="1">
    <source>
        <dbReference type="EMBL" id="QDT04386.1"/>
    </source>
</evidence>
<dbReference type="EMBL" id="CP036525">
    <property type="protein sequence ID" value="QDT04386.1"/>
    <property type="molecule type" value="Genomic_DNA"/>
</dbReference>
<name>A0A517NB74_9BACT</name>
<accession>A0A517NB74</accession>
<protein>
    <submittedName>
        <fullName evidence="1">Uncharacterized protein</fullName>
    </submittedName>
</protein>
<proteinExistence type="predicted"/>
<dbReference type="AlphaFoldDB" id="A0A517NB74"/>
<sequence length="93" mass="10070">MYALVRLTAWATPSALVRLKRAARWARGDSTTDVRVGSFNRLGNAQRAGAAETGGPMGTRLNDDGCTRSVRLTAWATPSALVRLKRAARWARG</sequence>
<evidence type="ECO:0000313" key="2">
    <source>
        <dbReference type="Proteomes" id="UP000318538"/>
    </source>
</evidence>
<organism evidence="1 2">
    <name type="scientific">Rubripirellula lacrimiformis</name>
    <dbReference type="NCBI Taxonomy" id="1930273"/>
    <lineage>
        <taxon>Bacteria</taxon>
        <taxon>Pseudomonadati</taxon>
        <taxon>Planctomycetota</taxon>
        <taxon>Planctomycetia</taxon>
        <taxon>Pirellulales</taxon>
        <taxon>Pirellulaceae</taxon>
        <taxon>Rubripirellula</taxon>
    </lineage>
</organism>
<gene>
    <name evidence="1" type="ORF">K227x_27770</name>
</gene>
<reference evidence="1 2" key="1">
    <citation type="submission" date="2019-02" db="EMBL/GenBank/DDBJ databases">
        <title>Deep-cultivation of Planctomycetes and their phenomic and genomic characterization uncovers novel biology.</title>
        <authorList>
            <person name="Wiegand S."/>
            <person name="Jogler M."/>
            <person name="Boedeker C."/>
            <person name="Pinto D."/>
            <person name="Vollmers J."/>
            <person name="Rivas-Marin E."/>
            <person name="Kohn T."/>
            <person name="Peeters S.H."/>
            <person name="Heuer A."/>
            <person name="Rast P."/>
            <person name="Oberbeckmann S."/>
            <person name="Bunk B."/>
            <person name="Jeske O."/>
            <person name="Meyerdierks A."/>
            <person name="Storesund J.E."/>
            <person name="Kallscheuer N."/>
            <person name="Luecker S."/>
            <person name="Lage O.M."/>
            <person name="Pohl T."/>
            <person name="Merkel B.J."/>
            <person name="Hornburger P."/>
            <person name="Mueller R.-W."/>
            <person name="Bruemmer F."/>
            <person name="Labrenz M."/>
            <person name="Spormann A.M."/>
            <person name="Op den Camp H."/>
            <person name="Overmann J."/>
            <person name="Amann R."/>
            <person name="Jetten M.S.M."/>
            <person name="Mascher T."/>
            <person name="Medema M.H."/>
            <person name="Devos D.P."/>
            <person name="Kaster A.-K."/>
            <person name="Ovreas L."/>
            <person name="Rohde M."/>
            <person name="Galperin M.Y."/>
            <person name="Jogler C."/>
        </authorList>
    </citation>
    <scope>NUCLEOTIDE SEQUENCE [LARGE SCALE GENOMIC DNA]</scope>
    <source>
        <strain evidence="1 2">K22_7</strain>
    </source>
</reference>
<keyword evidence="2" id="KW-1185">Reference proteome</keyword>
<dbReference type="Proteomes" id="UP000318538">
    <property type="component" value="Chromosome"/>
</dbReference>